<evidence type="ECO:0000256" key="6">
    <source>
        <dbReference type="ARBA" id="ARBA00022679"/>
    </source>
</evidence>
<keyword evidence="16" id="KW-0812">Transmembrane</keyword>
<proteinExistence type="predicted"/>
<dbReference type="Pfam" id="PF00905">
    <property type="entry name" value="Transpeptidase"/>
    <property type="match status" value="1"/>
</dbReference>
<dbReference type="AlphaFoldDB" id="K1XG81"/>
<feature type="domain" description="Penicillin-binding protein transpeptidase" evidence="17">
    <location>
        <begin position="493"/>
        <end position="781"/>
    </location>
</feature>
<dbReference type="PANTHER" id="PTHR32282">
    <property type="entry name" value="BINDING PROTEIN TRANSPEPTIDASE, PUTATIVE-RELATED"/>
    <property type="match status" value="1"/>
</dbReference>
<keyword evidence="5" id="KW-0328">Glycosyltransferase</keyword>
<feature type="compositionally biased region" description="Low complexity" evidence="15">
    <location>
        <begin position="358"/>
        <end position="369"/>
    </location>
</feature>
<keyword evidence="3" id="KW-0121">Carboxypeptidase</keyword>
<dbReference type="InterPro" id="IPR012338">
    <property type="entry name" value="Beta-lactam/transpept-like"/>
</dbReference>
<evidence type="ECO:0000256" key="8">
    <source>
        <dbReference type="ARBA" id="ARBA00022960"/>
    </source>
</evidence>
<keyword evidence="11" id="KW-0511">Multifunctional enzyme</keyword>
<keyword evidence="10 16" id="KW-0472">Membrane</keyword>
<dbReference type="GO" id="GO:0071555">
    <property type="term" value="P:cell wall organization"/>
    <property type="evidence" value="ECO:0007669"/>
    <property type="project" value="UniProtKB-KW"/>
</dbReference>
<comment type="subcellular location">
    <subcellularLocation>
        <location evidence="1">Cell membrane</location>
    </subcellularLocation>
</comment>
<feature type="domain" description="Glycosyl transferase family 51" evidence="18">
    <location>
        <begin position="83"/>
        <end position="245"/>
    </location>
</feature>
<dbReference type="InterPro" id="IPR036950">
    <property type="entry name" value="PBP_transglycosylase"/>
</dbReference>
<dbReference type="GO" id="GO:0008360">
    <property type="term" value="P:regulation of cell shape"/>
    <property type="evidence" value="ECO:0007669"/>
    <property type="project" value="UniProtKB-KW"/>
</dbReference>
<evidence type="ECO:0000256" key="10">
    <source>
        <dbReference type="ARBA" id="ARBA00023136"/>
    </source>
</evidence>
<dbReference type="SUPFAM" id="SSF53955">
    <property type="entry name" value="Lysozyme-like"/>
    <property type="match status" value="1"/>
</dbReference>
<protein>
    <recommendedName>
        <fullName evidence="13">peptidoglycan glycosyltransferase</fullName>
        <ecNumber evidence="13">2.4.99.28</ecNumber>
    </recommendedName>
</protein>
<dbReference type="InterPro" id="IPR050396">
    <property type="entry name" value="Glycosyltr_51/Transpeptidase"/>
</dbReference>
<comment type="catalytic activity">
    <reaction evidence="14">
        <text>[GlcNAc-(1-&gt;4)-Mur2Ac(oyl-L-Ala-gamma-D-Glu-L-Lys-D-Ala-D-Ala)](n)-di-trans,octa-cis-undecaprenyl diphosphate + beta-D-GlcNAc-(1-&gt;4)-Mur2Ac(oyl-L-Ala-gamma-D-Glu-L-Lys-D-Ala-D-Ala)-di-trans,octa-cis-undecaprenyl diphosphate = [GlcNAc-(1-&gt;4)-Mur2Ac(oyl-L-Ala-gamma-D-Glu-L-Lys-D-Ala-D-Ala)](n+1)-di-trans,octa-cis-undecaprenyl diphosphate + di-trans,octa-cis-undecaprenyl diphosphate + H(+)</text>
        <dbReference type="Rhea" id="RHEA:23708"/>
        <dbReference type="Rhea" id="RHEA-COMP:9602"/>
        <dbReference type="Rhea" id="RHEA-COMP:9603"/>
        <dbReference type="ChEBI" id="CHEBI:15378"/>
        <dbReference type="ChEBI" id="CHEBI:58405"/>
        <dbReference type="ChEBI" id="CHEBI:60033"/>
        <dbReference type="ChEBI" id="CHEBI:78435"/>
        <dbReference type="EC" id="2.4.99.28"/>
    </reaction>
</comment>
<evidence type="ECO:0000256" key="9">
    <source>
        <dbReference type="ARBA" id="ARBA00022984"/>
    </source>
</evidence>
<evidence type="ECO:0000256" key="12">
    <source>
        <dbReference type="ARBA" id="ARBA00023316"/>
    </source>
</evidence>
<evidence type="ECO:0000256" key="2">
    <source>
        <dbReference type="ARBA" id="ARBA00022475"/>
    </source>
</evidence>
<reference evidence="19" key="1">
    <citation type="journal article" date="2012" name="Science">
        <title>Fermentation, hydrogen, and sulfur metabolism in multiple uncultivated bacterial phyla.</title>
        <authorList>
            <person name="Wrighton K.C."/>
            <person name="Thomas B.C."/>
            <person name="Sharon I."/>
            <person name="Miller C.S."/>
            <person name="Castelle C.J."/>
            <person name="VerBerkmoes N.C."/>
            <person name="Wilkins M.J."/>
            <person name="Hettich R.L."/>
            <person name="Lipton M.S."/>
            <person name="Williams K.H."/>
            <person name="Long P.E."/>
            <person name="Banfield J.F."/>
        </authorList>
    </citation>
    <scope>NUCLEOTIDE SEQUENCE [LARGE SCALE GENOMIC DNA]</scope>
</reference>
<dbReference type="InterPro" id="IPR001264">
    <property type="entry name" value="Glyco_trans_51"/>
</dbReference>
<evidence type="ECO:0000256" key="1">
    <source>
        <dbReference type="ARBA" id="ARBA00004236"/>
    </source>
</evidence>
<keyword evidence="16" id="KW-1133">Transmembrane helix</keyword>
<dbReference type="GO" id="GO:0004180">
    <property type="term" value="F:carboxypeptidase activity"/>
    <property type="evidence" value="ECO:0007669"/>
    <property type="project" value="UniProtKB-KW"/>
</dbReference>
<evidence type="ECO:0000259" key="17">
    <source>
        <dbReference type="Pfam" id="PF00905"/>
    </source>
</evidence>
<feature type="region of interest" description="Disordered" evidence="15">
    <location>
        <begin position="342"/>
        <end position="375"/>
    </location>
</feature>
<evidence type="ECO:0000256" key="7">
    <source>
        <dbReference type="ARBA" id="ARBA00022801"/>
    </source>
</evidence>
<dbReference type="PANTHER" id="PTHR32282:SF11">
    <property type="entry name" value="PENICILLIN-BINDING PROTEIN 1B"/>
    <property type="match status" value="1"/>
</dbReference>
<keyword evidence="7" id="KW-0378">Hydrolase</keyword>
<dbReference type="Pfam" id="PF00912">
    <property type="entry name" value="Transgly"/>
    <property type="match status" value="1"/>
</dbReference>
<evidence type="ECO:0000256" key="5">
    <source>
        <dbReference type="ARBA" id="ARBA00022676"/>
    </source>
</evidence>
<evidence type="ECO:0000256" key="3">
    <source>
        <dbReference type="ARBA" id="ARBA00022645"/>
    </source>
</evidence>
<keyword evidence="6" id="KW-0808">Transferase</keyword>
<feature type="transmembrane region" description="Helical" evidence="16">
    <location>
        <begin position="32"/>
        <end position="56"/>
    </location>
</feature>
<dbReference type="InterPro" id="IPR023346">
    <property type="entry name" value="Lysozyme-like_dom_sf"/>
</dbReference>
<dbReference type="SUPFAM" id="SSF56601">
    <property type="entry name" value="beta-lactamase/transpeptidase-like"/>
    <property type="match status" value="1"/>
</dbReference>
<evidence type="ECO:0000256" key="15">
    <source>
        <dbReference type="SAM" id="MobiDB-lite"/>
    </source>
</evidence>
<keyword evidence="8" id="KW-0133">Cell shape</keyword>
<dbReference type="GO" id="GO:0008955">
    <property type="term" value="F:peptidoglycan glycosyltransferase activity"/>
    <property type="evidence" value="ECO:0007669"/>
    <property type="project" value="UniProtKB-EC"/>
</dbReference>
<accession>K1XG81</accession>
<dbReference type="GO" id="GO:0005886">
    <property type="term" value="C:plasma membrane"/>
    <property type="evidence" value="ECO:0007669"/>
    <property type="project" value="UniProtKB-SubCell"/>
</dbReference>
<evidence type="ECO:0000256" key="13">
    <source>
        <dbReference type="ARBA" id="ARBA00044770"/>
    </source>
</evidence>
<keyword evidence="12" id="KW-0961">Cell wall biogenesis/degradation</keyword>
<evidence type="ECO:0000256" key="11">
    <source>
        <dbReference type="ARBA" id="ARBA00023268"/>
    </source>
</evidence>
<dbReference type="GO" id="GO:0030288">
    <property type="term" value="C:outer membrane-bounded periplasmic space"/>
    <property type="evidence" value="ECO:0007669"/>
    <property type="project" value="TreeGrafter"/>
</dbReference>
<organism evidence="19">
    <name type="scientific">uncultured bacterium</name>
    <name type="common">gcode 4</name>
    <dbReference type="NCBI Taxonomy" id="1234023"/>
    <lineage>
        <taxon>Bacteria</taxon>
        <taxon>environmental samples</taxon>
    </lineage>
</organism>
<gene>
    <name evidence="19" type="ORF">ACD_78C00466G0001</name>
</gene>
<keyword evidence="2" id="KW-1003">Cell membrane</keyword>
<dbReference type="GO" id="GO:0008658">
    <property type="term" value="F:penicillin binding"/>
    <property type="evidence" value="ECO:0007669"/>
    <property type="project" value="InterPro"/>
</dbReference>
<dbReference type="EC" id="2.4.99.28" evidence="13"/>
<evidence type="ECO:0000259" key="18">
    <source>
        <dbReference type="Pfam" id="PF00912"/>
    </source>
</evidence>
<dbReference type="EMBL" id="AMFJ01034466">
    <property type="protein sequence ID" value="EKD29240.1"/>
    <property type="molecule type" value="Genomic_DNA"/>
</dbReference>
<dbReference type="InterPro" id="IPR001460">
    <property type="entry name" value="PCN-bd_Tpept"/>
</dbReference>
<evidence type="ECO:0000313" key="19">
    <source>
        <dbReference type="EMBL" id="EKD29240.1"/>
    </source>
</evidence>
<evidence type="ECO:0000256" key="16">
    <source>
        <dbReference type="SAM" id="Phobius"/>
    </source>
</evidence>
<keyword evidence="4" id="KW-0645">Protease</keyword>
<dbReference type="Gene3D" id="3.40.710.10">
    <property type="entry name" value="DD-peptidase/beta-lactamase superfamily"/>
    <property type="match status" value="1"/>
</dbReference>
<dbReference type="GO" id="GO:0009252">
    <property type="term" value="P:peptidoglycan biosynthetic process"/>
    <property type="evidence" value="ECO:0007669"/>
    <property type="project" value="UniProtKB-KW"/>
</dbReference>
<comment type="caution">
    <text evidence="19">The sequence shown here is derived from an EMBL/GenBank/DDBJ whole genome shotgun (WGS) entry which is preliminary data.</text>
</comment>
<name>K1XG81_9BACT</name>
<dbReference type="GO" id="GO:0006508">
    <property type="term" value="P:proteolysis"/>
    <property type="evidence" value="ECO:0007669"/>
    <property type="project" value="UniProtKB-KW"/>
</dbReference>
<sequence>MTGFKKEKIKMSALKKAYIETKNKKKSGGKYIILYTGLLVFFIGLFSVTIIAIYYLHDVPAISKIESDVLPESSVIYDRNGGELYNFYSKEKRTYVPYDQISGHMRNAIISAEDKTFFENPGIDFRGLLRAGFNYIIGKTDKVQGTSTISQQLIKNVFFTSERSTDRKVKEIYLSYALNNKYSKEKILELYLNKISFGNNAYGIEEASKTYFNKSSKDVGVLGSSILASLPKGSSYYSPYSHKDRLMGYFSAHELDNSKDSIKLEMNEKDVQYKNLIEKFKEFFSGLEFKPITQSKISVCNVKQEYLKKTYSINDYGCTTLDYGDLLTFLNNLKIEGVVSETPVSPTEEKPATAIKNGTTTPKTTTGTGINDSEENIANSENKTMILEYNTWRKDFVLGRMLEDGKITPAEYQSAFIGGLDFQFRAYQEAIKYPHFVFYIKDYLENKYGKDFESQGGLRIYTTIDPVLQDTAEELVKKQVKTNISKYGAKSAALVSMDNKTGQILAMVGGADYFNTNEDGNVNIITSKRQPGSSFKPIVYTLAISKNPIGPDTPIFDLKTKFGDWEPNNYDEQFLGKMTVKKALDYSRNIPAIKMFYLAGWEASVVEFTEALGITSLNKDGEYGAPLAIGTGELKPLELLQAYSVFANGGYKKELSPILKIIDQKGNLIEKYAQNSGKYVVSDAAAYIISTILSDASSRPGDFWNNVLTLKDRVVAAKTGTSNKDVTKGNKKQILPRDLWTAGYTPQITTVVWAGNVDGSETKGNCDGLNCAAPIWHDFMEAAHKDLPKETFQKPESVITATISQISGRLAGESTPDNLKVSSIFAVKPTEYEESFKSIEVDSLCNGKVTEATPVEAIKKGYLVNINPIIDGYEKDWLSSLSWWMKSEVGATYFASTENILSEVSDEVCVRPNSLLSNITVSASFKDGGTYPLAKYPFEIKYSSDNTIIRLEILKDGTLFQKYTLGETDIWGVYKVPSINFNEDFRGEHTLTFRAIDKYGYAGTYTTRVTFEDKNPATIITIVSPLKESATTRIYGDQYFNLRFTLTPGQDELSSVNLYIDGELAKILPLDSEQSVAINEEKNILVGVHTAEIETVDVKMHKTRKLFPFEVIAR</sequence>
<evidence type="ECO:0000256" key="14">
    <source>
        <dbReference type="ARBA" id="ARBA00049902"/>
    </source>
</evidence>
<keyword evidence="9" id="KW-0573">Peptidoglycan synthesis</keyword>
<dbReference type="Gene3D" id="1.10.3810.10">
    <property type="entry name" value="Biosynthetic peptidoglycan transglycosylase-like"/>
    <property type="match status" value="1"/>
</dbReference>
<evidence type="ECO:0000256" key="4">
    <source>
        <dbReference type="ARBA" id="ARBA00022670"/>
    </source>
</evidence>